<proteinExistence type="predicted"/>
<keyword evidence="2" id="KW-1185">Reference proteome</keyword>
<reference evidence="1 2" key="1">
    <citation type="submission" date="2023-02" db="EMBL/GenBank/DDBJ databases">
        <title>Dictyobacter halimunensis sp. nov., a new member of the class Ktedonobacteria from forest soil in a geothermal area.</title>
        <authorList>
            <person name="Rachmania M.K."/>
            <person name="Ningsih F."/>
            <person name="Sakai Y."/>
            <person name="Yabe S."/>
            <person name="Yokota A."/>
            <person name="Sjamsuridzal W."/>
        </authorList>
    </citation>
    <scope>NUCLEOTIDE SEQUENCE [LARGE SCALE GENOMIC DNA]</scope>
    <source>
        <strain evidence="1 2">S3.2.2.5</strain>
    </source>
</reference>
<organism evidence="1 2">
    <name type="scientific">Dictyobacter halimunensis</name>
    <dbReference type="NCBI Taxonomy" id="3026934"/>
    <lineage>
        <taxon>Bacteria</taxon>
        <taxon>Bacillati</taxon>
        <taxon>Chloroflexota</taxon>
        <taxon>Ktedonobacteria</taxon>
        <taxon>Ktedonobacterales</taxon>
        <taxon>Dictyobacteraceae</taxon>
        <taxon>Dictyobacter</taxon>
    </lineage>
</organism>
<accession>A0ABQ6FLM3</accession>
<dbReference type="SUPFAM" id="SSF159894">
    <property type="entry name" value="YgaC/TfoX-N like"/>
    <property type="match status" value="1"/>
</dbReference>
<dbReference type="RefSeq" id="WP_338247628.1">
    <property type="nucleotide sequence ID" value="NZ_BSRI01000001.1"/>
</dbReference>
<sequence length="113" mass="12423">MDNSTSTPEERFALIVGELLNEPGVTPPTPGRAFGSSGLKVHQKIFAMLAQEKLVVKLPKTRIDELVASGAGERYDPRHNGRVMKEWITIDPGSSVDWLPLAQEALEFVGRKP</sequence>
<evidence type="ECO:0000313" key="2">
    <source>
        <dbReference type="Proteomes" id="UP001344906"/>
    </source>
</evidence>
<gene>
    <name evidence="1" type="ORF">KDH_07560</name>
</gene>
<name>A0ABQ6FLM3_9CHLR</name>
<dbReference type="Proteomes" id="UP001344906">
    <property type="component" value="Unassembled WGS sequence"/>
</dbReference>
<dbReference type="EMBL" id="BSRI01000001">
    <property type="protein sequence ID" value="GLV53905.1"/>
    <property type="molecule type" value="Genomic_DNA"/>
</dbReference>
<evidence type="ECO:0000313" key="1">
    <source>
        <dbReference type="EMBL" id="GLV53905.1"/>
    </source>
</evidence>
<comment type="caution">
    <text evidence="1">The sequence shown here is derived from an EMBL/GenBank/DDBJ whole genome shotgun (WGS) entry which is preliminary data.</text>
</comment>
<protein>
    <submittedName>
        <fullName evidence="1">Uncharacterized protein</fullName>
    </submittedName>
</protein>